<keyword evidence="3" id="KW-1185">Reference proteome</keyword>
<keyword evidence="1" id="KW-0812">Transmembrane</keyword>
<dbReference type="EMBL" id="JAGEUA010000008">
    <property type="protein sequence ID" value="KAL0967219.1"/>
    <property type="molecule type" value="Genomic_DNA"/>
</dbReference>
<name>A0ABD0W791_UMBPY</name>
<dbReference type="Proteomes" id="UP001557470">
    <property type="component" value="Unassembled WGS sequence"/>
</dbReference>
<keyword evidence="1" id="KW-0472">Membrane</keyword>
<comment type="caution">
    <text evidence="2">The sequence shown here is derived from an EMBL/GenBank/DDBJ whole genome shotgun (WGS) entry which is preliminary data.</text>
</comment>
<evidence type="ECO:0000313" key="3">
    <source>
        <dbReference type="Proteomes" id="UP001557470"/>
    </source>
</evidence>
<evidence type="ECO:0000313" key="2">
    <source>
        <dbReference type="EMBL" id="KAL0967219.1"/>
    </source>
</evidence>
<accession>A0ABD0W791</accession>
<feature type="transmembrane region" description="Helical" evidence="1">
    <location>
        <begin position="100"/>
        <end position="121"/>
    </location>
</feature>
<feature type="transmembrane region" description="Helical" evidence="1">
    <location>
        <begin position="70"/>
        <end position="88"/>
    </location>
</feature>
<keyword evidence="1" id="KW-1133">Transmembrane helix</keyword>
<proteinExistence type="predicted"/>
<organism evidence="2 3">
    <name type="scientific">Umbra pygmaea</name>
    <name type="common">Eastern mudminnow</name>
    <dbReference type="NCBI Taxonomy" id="75934"/>
    <lineage>
        <taxon>Eukaryota</taxon>
        <taxon>Metazoa</taxon>
        <taxon>Chordata</taxon>
        <taxon>Craniata</taxon>
        <taxon>Vertebrata</taxon>
        <taxon>Euteleostomi</taxon>
        <taxon>Actinopterygii</taxon>
        <taxon>Neopterygii</taxon>
        <taxon>Teleostei</taxon>
        <taxon>Protacanthopterygii</taxon>
        <taxon>Esociformes</taxon>
        <taxon>Umbridae</taxon>
        <taxon>Umbra</taxon>
    </lineage>
</organism>
<protein>
    <submittedName>
        <fullName evidence="2">Uncharacterized protein</fullName>
    </submittedName>
</protein>
<reference evidence="2 3" key="1">
    <citation type="submission" date="2024-06" db="EMBL/GenBank/DDBJ databases">
        <authorList>
            <person name="Pan Q."/>
            <person name="Wen M."/>
            <person name="Jouanno E."/>
            <person name="Zahm M."/>
            <person name="Klopp C."/>
            <person name="Cabau C."/>
            <person name="Louis A."/>
            <person name="Berthelot C."/>
            <person name="Parey E."/>
            <person name="Roest Crollius H."/>
            <person name="Montfort J."/>
            <person name="Robinson-Rechavi M."/>
            <person name="Bouchez O."/>
            <person name="Lampietro C."/>
            <person name="Lopez Roques C."/>
            <person name="Donnadieu C."/>
            <person name="Postlethwait J."/>
            <person name="Bobe J."/>
            <person name="Verreycken H."/>
            <person name="Guiguen Y."/>
        </authorList>
    </citation>
    <scope>NUCLEOTIDE SEQUENCE [LARGE SCALE GENOMIC DNA]</scope>
    <source>
        <strain evidence="2">Up_M1</strain>
        <tissue evidence="2">Testis</tissue>
    </source>
</reference>
<evidence type="ECO:0000256" key="1">
    <source>
        <dbReference type="SAM" id="Phobius"/>
    </source>
</evidence>
<gene>
    <name evidence="2" type="ORF">UPYG_G00249350</name>
</gene>
<sequence>MTVDTEAGILIISEHKIRSTLCAPTVAPLGHYVSCPESASDLDLHLVKMAARCKAGHDPRNGSHDLKKKAWYLASILLKLGFCLTLCARLEKLTHIKVTLVCIPLWCMLLGAMVELGYNIFPERREA</sequence>
<dbReference type="AlphaFoldDB" id="A0ABD0W791"/>